<dbReference type="Pfam" id="PF01400">
    <property type="entry name" value="Astacin"/>
    <property type="match status" value="1"/>
</dbReference>
<evidence type="ECO:0000259" key="9">
    <source>
        <dbReference type="PROSITE" id="PS51864"/>
    </source>
</evidence>
<dbReference type="InterPro" id="IPR035914">
    <property type="entry name" value="Sperma_CUB_dom_sf"/>
</dbReference>
<name>A0A8B7P4Y1_HYAAZ</name>
<keyword evidence="10" id="KW-1185">Reference proteome</keyword>
<dbReference type="GO" id="GO:0008270">
    <property type="term" value="F:zinc ion binding"/>
    <property type="evidence" value="ECO:0007669"/>
    <property type="project" value="UniProtKB-UniRule"/>
</dbReference>
<proteinExistence type="predicted"/>
<evidence type="ECO:0000256" key="3">
    <source>
        <dbReference type="ARBA" id="ARBA00022723"/>
    </source>
</evidence>
<dbReference type="GeneID" id="108676554"/>
<evidence type="ECO:0000256" key="8">
    <source>
        <dbReference type="RuleBase" id="RU361183"/>
    </source>
</evidence>
<gene>
    <name evidence="11" type="primary">LOC108676554</name>
</gene>
<comment type="caution">
    <text evidence="7">Lacks conserved residue(s) required for the propagation of feature annotation.</text>
</comment>
<evidence type="ECO:0000256" key="7">
    <source>
        <dbReference type="PROSITE-ProRule" id="PRU01211"/>
    </source>
</evidence>
<dbReference type="SMART" id="SM00235">
    <property type="entry name" value="ZnMc"/>
    <property type="match status" value="1"/>
</dbReference>
<dbReference type="OrthoDB" id="291007at2759"/>
<keyword evidence="8" id="KW-0732">Signal</keyword>
<feature type="binding site" evidence="7">
    <location>
        <position position="167"/>
    </location>
    <ligand>
        <name>Zn(2+)</name>
        <dbReference type="ChEBI" id="CHEBI:29105"/>
        <note>catalytic</note>
    </ligand>
</feature>
<keyword evidence="2 7" id="KW-0645">Protease</keyword>
<dbReference type="InterPro" id="IPR024079">
    <property type="entry name" value="MetalloPept_cat_dom_sf"/>
</dbReference>
<keyword evidence="1" id="KW-0245">EGF-like domain</keyword>
<evidence type="ECO:0000256" key="4">
    <source>
        <dbReference type="ARBA" id="ARBA00022801"/>
    </source>
</evidence>
<dbReference type="AlphaFoldDB" id="A0A8B7P4Y1"/>
<sequence length="442" mass="49173">MMALKMVRGAPPQALLALCLTCCVAPLSAAPPLQGAPQRLDDGYVPVGDILYSAEDWACLHAKNLMSVERLWPRTEGEVKIPYIITYKEMNMTMLEEAIGAWEAKTCIKFLKMEEGDKRAEYLEFRAGGGCFTVTGYVEGEVTVSIVDTCKGRSVKHEIGHALGMRHEHKRSDRDNNVIVVRENIDPKMASNFEFSETINCGIPYDYFSLMHYQDTAASINGKRVLVAKDPRFQDIMGEGTEITHWNAKLANTMYKCVDDWLEACGQTSDPCENGGYIQKDCSCACPLGTSGDKCQEFAMSYRDALLEKYSPYTSVINTPGAEVTSPGYPNDGPQEAIRYTQVMQAPKCKKAVVTFTDFQLGEEDDMPNCKYTSTLEIRTDVSVGDGKIFCGEGIKNQQVFKSDNSELIFHYKNYDFLGNGGENAYRGYTAVFTTEDIPGCR</sequence>
<protein>
    <recommendedName>
        <fullName evidence="8">Metalloendopeptidase</fullName>
        <ecNumber evidence="8">3.4.24.-</ecNumber>
    </recommendedName>
</protein>
<feature type="domain" description="Peptidase M12A" evidence="9">
    <location>
        <begin position="64"/>
        <end position="258"/>
    </location>
</feature>
<accession>A0A8B7P4Y1</accession>
<keyword evidence="6 7" id="KW-0482">Metalloprotease</keyword>
<dbReference type="PRINTS" id="PR00480">
    <property type="entry name" value="ASTACIN"/>
</dbReference>
<dbReference type="Gene3D" id="3.40.390.10">
    <property type="entry name" value="Collagenase (Catalytic Domain)"/>
    <property type="match status" value="1"/>
</dbReference>
<organism evidence="10 11">
    <name type="scientific">Hyalella azteca</name>
    <name type="common">Amphipod</name>
    <dbReference type="NCBI Taxonomy" id="294128"/>
    <lineage>
        <taxon>Eukaryota</taxon>
        <taxon>Metazoa</taxon>
        <taxon>Ecdysozoa</taxon>
        <taxon>Arthropoda</taxon>
        <taxon>Crustacea</taxon>
        <taxon>Multicrustacea</taxon>
        <taxon>Malacostraca</taxon>
        <taxon>Eumalacostraca</taxon>
        <taxon>Peracarida</taxon>
        <taxon>Amphipoda</taxon>
        <taxon>Senticaudata</taxon>
        <taxon>Talitrida</taxon>
        <taxon>Talitroidea</taxon>
        <taxon>Hyalellidae</taxon>
        <taxon>Hyalella</taxon>
    </lineage>
</organism>
<evidence type="ECO:0000256" key="6">
    <source>
        <dbReference type="ARBA" id="ARBA00023049"/>
    </source>
</evidence>
<dbReference type="OMA" id="FSETINC"/>
<dbReference type="Proteomes" id="UP000694843">
    <property type="component" value="Unplaced"/>
</dbReference>
<dbReference type="GO" id="GO:0006508">
    <property type="term" value="P:proteolysis"/>
    <property type="evidence" value="ECO:0007669"/>
    <property type="project" value="UniProtKB-KW"/>
</dbReference>
<dbReference type="SUPFAM" id="SSF55486">
    <property type="entry name" value="Metalloproteases ('zincins'), catalytic domain"/>
    <property type="match status" value="1"/>
</dbReference>
<dbReference type="EC" id="3.4.24.-" evidence="8"/>
<keyword evidence="4 7" id="KW-0378">Hydrolase</keyword>
<dbReference type="Gene3D" id="2.60.120.290">
    <property type="entry name" value="Spermadhesin, CUB domain"/>
    <property type="match status" value="1"/>
</dbReference>
<dbReference type="SUPFAM" id="SSF49854">
    <property type="entry name" value="Spermadhesin, CUB domain"/>
    <property type="match status" value="1"/>
</dbReference>
<dbReference type="InterPro" id="IPR001506">
    <property type="entry name" value="Peptidase_M12A"/>
</dbReference>
<evidence type="ECO:0000256" key="1">
    <source>
        <dbReference type="ARBA" id="ARBA00022536"/>
    </source>
</evidence>
<dbReference type="RefSeq" id="XP_018020131.2">
    <property type="nucleotide sequence ID" value="XM_018164642.2"/>
</dbReference>
<dbReference type="PROSITE" id="PS51864">
    <property type="entry name" value="ASTACIN"/>
    <property type="match status" value="1"/>
</dbReference>
<evidence type="ECO:0000256" key="2">
    <source>
        <dbReference type="ARBA" id="ARBA00022670"/>
    </source>
</evidence>
<evidence type="ECO:0000313" key="10">
    <source>
        <dbReference type="Proteomes" id="UP000694843"/>
    </source>
</evidence>
<feature type="binding site" evidence="7">
    <location>
        <position position="161"/>
    </location>
    <ligand>
        <name>Zn(2+)</name>
        <dbReference type="ChEBI" id="CHEBI:29105"/>
        <note>catalytic</note>
    </ligand>
</feature>
<evidence type="ECO:0000313" key="11">
    <source>
        <dbReference type="RefSeq" id="XP_018020131.2"/>
    </source>
</evidence>
<dbReference type="KEGG" id="hazt:108676554"/>
<feature type="chain" id="PRO_5038155007" description="Metalloendopeptidase" evidence="8">
    <location>
        <begin position="30"/>
        <end position="442"/>
    </location>
</feature>
<dbReference type="PANTHER" id="PTHR10127:SF780">
    <property type="entry name" value="METALLOENDOPEPTIDASE"/>
    <property type="match status" value="1"/>
</dbReference>
<evidence type="ECO:0000256" key="5">
    <source>
        <dbReference type="ARBA" id="ARBA00022833"/>
    </source>
</evidence>
<keyword evidence="5 7" id="KW-0862">Zinc</keyword>
<dbReference type="InterPro" id="IPR006026">
    <property type="entry name" value="Peptidase_Metallo"/>
</dbReference>
<dbReference type="PANTHER" id="PTHR10127">
    <property type="entry name" value="DISCOIDIN, CUB, EGF, LAMININ , AND ZINC METALLOPROTEASE DOMAIN CONTAINING"/>
    <property type="match status" value="1"/>
</dbReference>
<comment type="cofactor">
    <cofactor evidence="7 8">
        <name>Zn(2+)</name>
        <dbReference type="ChEBI" id="CHEBI:29105"/>
    </cofactor>
    <text evidence="7 8">Binds 1 zinc ion per subunit.</text>
</comment>
<reference evidence="11" key="1">
    <citation type="submission" date="2025-08" db="UniProtKB">
        <authorList>
            <consortium name="RefSeq"/>
        </authorList>
    </citation>
    <scope>IDENTIFICATION</scope>
    <source>
        <tissue evidence="11">Whole organism</tissue>
    </source>
</reference>
<keyword evidence="3 7" id="KW-0479">Metal-binding</keyword>
<feature type="signal peptide" evidence="8">
    <location>
        <begin position="1"/>
        <end position="29"/>
    </location>
</feature>
<feature type="binding site" evidence="7">
    <location>
        <position position="157"/>
    </location>
    <ligand>
        <name>Zn(2+)</name>
        <dbReference type="ChEBI" id="CHEBI:29105"/>
        <note>catalytic</note>
    </ligand>
</feature>
<dbReference type="GO" id="GO:0004222">
    <property type="term" value="F:metalloendopeptidase activity"/>
    <property type="evidence" value="ECO:0007669"/>
    <property type="project" value="UniProtKB-UniRule"/>
</dbReference>
<feature type="active site" evidence="7">
    <location>
        <position position="158"/>
    </location>
</feature>